<dbReference type="InterPro" id="IPR051450">
    <property type="entry name" value="Gfo/Idh/MocA_Oxidoreductases"/>
</dbReference>
<reference evidence="4" key="1">
    <citation type="submission" date="2015-02" db="EMBL/GenBank/DDBJ databases">
        <title>Description and complete genome sequence of the first cultured representative of the subdivision 5 of the Verrucomicrobia phylum.</title>
        <authorList>
            <person name="Spring S."/>
            <person name="Bunk B."/>
            <person name="Sproer C."/>
            <person name="Klenk H.-P."/>
        </authorList>
    </citation>
    <scope>NUCLEOTIDE SEQUENCE [LARGE SCALE GENOMIC DNA]</scope>
    <source>
        <strain evidence="4">L21-Fru-AB</strain>
    </source>
</reference>
<dbReference type="Pfam" id="PF01408">
    <property type="entry name" value="GFO_IDH_MocA"/>
    <property type="match status" value="1"/>
</dbReference>
<dbReference type="EC" id="1.-.-.-" evidence="3"/>
<feature type="domain" description="Gfo/Idh/MocA-like oxidoreductase N-terminal" evidence="1">
    <location>
        <begin position="4"/>
        <end position="120"/>
    </location>
</feature>
<dbReference type="RefSeq" id="WP_052882636.1">
    <property type="nucleotide sequence ID" value="NZ_CP010904.1"/>
</dbReference>
<dbReference type="PATRIC" id="fig|1609981.3.peg.2259"/>
<dbReference type="OrthoDB" id="9815825at2"/>
<dbReference type="SMR" id="A0A0G3EKW5"/>
<dbReference type="AlphaFoldDB" id="A0A0G3EKW5"/>
<dbReference type="KEGG" id="vbl:L21SP4_02173"/>
<evidence type="ECO:0000313" key="4">
    <source>
        <dbReference type="Proteomes" id="UP000035268"/>
    </source>
</evidence>
<evidence type="ECO:0000259" key="2">
    <source>
        <dbReference type="Pfam" id="PF22725"/>
    </source>
</evidence>
<protein>
    <submittedName>
        <fullName evidence="3">Oxidoreductase YceM</fullName>
        <ecNumber evidence="3">1.-.-.-</ecNumber>
    </submittedName>
</protein>
<evidence type="ECO:0000259" key="1">
    <source>
        <dbReference type="Pfam" id="PF01408"/>
    </source>
</evidence>
<gene>
    <name evidence="3" type="primary">yceM</name>
    <name evidence="3" type="ORF">L21SP4_02173</name>
</gene>
<dbReference type="PANTHER" id="PTHR43377">
    <property type="entry name" value="BILIVERDIN REDUCTASE A"/>
    <property type="match status" value="1"/>
</dbReference>
<keyword evidence="3" id="KW-0560">Oxidoreductase</keyword>
<sequence>MDKVRVGVIGVGSLGRHHARIYSEMDEAELVGICDADRERAAAMAEKLGTQVLDGVDGLAEACDAVSVAVPTDLHRQVAGRLIEQGCHVLVEKPIAASTSEARELVRLSQQHGVMLQVGHIERFNPVLGYLEQQLAETPPRFIEAHRLAPYPPAREGAVPRGTEVSVVLDLMIHDLEVILHLVRSPLSDLRAVGVPVLSPTEDISNARLEFENGCVANVTSSRISPEQMRKIRVFTSDSYISLDYKKQAGEIYRRGEGRIERESVPVEKGDQLTRELRAFTACVAARGRPQVSGEEAYEALKLAVRVIESGQRTEMSRAQTESPDRGRG</sequence>
<dbReference type="EMBL" id="CP010904">
    <property type="protein sequence ID" value="AKJ65400.1"/>
    <property type="molecule type" value="Genomic_DNA"/>
</dbReference>
<dbReference type="SUPFAM" id="SSF55347">
    <property type="entry name" value="Glyceraldehyde-3-phosphate dehydrogenase-like, C-terminal domain"/>
    <property type="match status" value="1"/>
</dbReference>
<dbReference type="Gene3D" id="3.40.50.720">
    <property type="entry name" value="NAD(P)-binding Rossmann-like Domain"/>
    <property type="match status" value="1"/>
</dbReference>
<dbReference type="SUPFAM" id="SSF51735">
    <property type="entry name" value="NAD(P)-binding Rossmann-fold domains"/>
    <property type="match status" value="1"/>
</dbReference>
<dbReference type="InterPro" id="IPR000683">
    <property type="entry name" value="Gfo/Idh/MocA-like_OxRdtase_N"/>
</dbReference>
<proteinExistence type="predicted"/>
<dbReference type="InterPro" id="IPR036291">
    <property type="entry name" value="NAD(P)-bd_dom_sf"/>
</dbReference>
<name>A0A0G3EKW5_9BACT</name>
<dbReference type="InterPro" id="IPR055170">
    <property type="entry name" value="GFO_IDH_MocA-like_dom"/>
</dbReference>
<dbReference type="Pfam" id="PF22725">
    <property type="entry name" value="GFO_IDH_MocA_C3"/>
    <property type="match status" value="1"/>
</dbReference>
<dbReference type="PANTHER" id="PTHR43377:SF1">
    <property type="entry name" value="BILIVERDIN REDUCTASE A"/>
    <property type="match status" value="1"/>
</dbReference>
<organism evidence="3 4">
    <name type="scientific">Kiritimatiella glycovorans</name>
    <dbReference type="NCBI Taxonomy" id="1307763"/>
    <lineage>
        <taxon>Bacteria</taxon>
        <taxon>Pseudomonadati</taxon>
        <taxon>Kiritimatiellota</taxon>
        <taxon>Kiritimatiellia</taxon>
        <taxon>Kiritimatiellales</taxon>
        <taxon>Kiritimatiellaceae</taxon>
        <taxon>Kiritimatiella</taxon>
    </lineage>
</organism>
<reference evidence="3 4" key="2">
    <citation type="journal article" date="2016" name="ISME J.">
        <title>Characterization of the first cultured representative of Verrucomicrobia subdivision 5 indicates the proposal of a novel phylum.</title>
        <authorList>
            <person name="Spring S."/>
            <person name="Bunk B."/>
            <person name="Sproer C."/>
            <person name="Schumann P."/>
            <person name="Rohde M."/>
            <person name="Tindall B.J."/>
            <person name="Klenk H.P."/>
        </authorList>
    </citation>
    <scope>NUCLEOTIDE SEQUENCE [LARGE SCALE GENOMIC DNA]</scope>
    <source>
        <strain evidence="3 4">L21-Fru-AB</strain>
    </source>
</reference>
<accession>A0A0G3EKW5</accession>
<keyword evidence="4" id="KW-1185">Reference proteome</keyword>
<evidence type="ECO:0000313" key="3">
    <source>
        <dbReference type="EMBL" id="AKJ65400.1"/>
    </source>
</evidence>
<dbReference type="GO" id="GO:0000166">
    <property type="term" value="F:nucleotide binding"/>
    <property type="evidence" value="ECO:0007669"/>
    <property type="project" value="InterPro"/>
</dbReference>
<dbReference type="STRING" id="1307763.L21SP4_02173"/>
<dbReference type="Gene3D" id="3.30.360.10">
    <property type="entry name" value="Dihydrodipicolinate Reductase, domain 2"/>
    <property type="match status" value="1"/>
</dbReference>
<dbReference type="GO" id="GO:0016491">
    <property type="term" value="F:oxidoreductase activity"/>
    <property type="evidence" value="ECO:0007669"/>
    <property type="project" value="UniProtKB-KW"/>
</dbReference>
<dbReference type="Proteomes" id="UP000035268">
    <property type="component" value="Chromosome"/>
</dbReference>
<feature type="domain" description="GFO/IDH/MocA-like oxidoreductase" evidence="2">
    <location>
        <begin position="141"/>
        <end position="238"/>
    </location>
</feature>